<comment type="caution">
    <text evidence="2">The sequence shown here is derived from an EMBL/GenBank/DDBJ whole genome shotgun (WGS) entry which is preliminary data.</text>
</comment>
<evidence type="ECO:0000313" key="3">
    <source>
        <dbReference type="Proteomes" id="UP000242791"/>
    </source>
</evidence>
<dbReference type="Proteomes" id="UP000242791">
    <property type="component" value="Unassembled WGS sequence"/>
</dbReference>
<gene>
    <name evidence="2" type="ORF">ACJ73_00975</name>
</gene>
<protein>
    <submittedName>
        <fullName evidence="2">Uncharacterized protein</fullName>
    </submittedName>
</protein>
<sequence length="123" mass="14619">MPLELNRIHPHWLYDRDLGCYLQRAELGEVAYPNSIANEPLWKANQRPRTRDHRGSTYTERIEMQERRLRERQRQRQRQADRDQQLVMAPADDEQYTVYMTEAGPVGCGQWQCHPILYSSCSS</sequence>
<organism evidence="2 3">
    <name type="scientific">Blastomyces percursus</name>
    <dbReference type="NCBI Taxonomy" id="1658174"/>
    <lineage>
        <taxon>Eukaryota</taxon>
        <taxon>Fungi</taxon>
        <taxon>Dikarya</taxon>
        <taxon>Ascomycota</taxon>
        <taxon>Pezizomycotina</taxon>
        <taxon>Eurotiomycetes</taxon>
        <taxon>Eurotiomycetidae</taxon>
        <taxon>Onygenales</taxon>
        <taxon>Ajellomycetaceae</taxon>
        <taxon>Blastomyces</taxon>
    </lineage>
</organism>
<name>A0A1J9QHS1_9EURO</name>
<reference evidence="2 3" key="1">
    <citation type="submission" date="2015-08" db="EMBL/GenBank/DDBJ databases">
        <title>Emmonsia species relationships and genome sequence.</title>
        <authorList>
            <person name="Cuomo C.A."/>
            <person name="Schwartz I.S."/>
            <person name="Kenyon C."/>
            <person name="De Hoog G.S."/>
            <person name="Govender N.P."/>
            <person name="Botha A."/>
            <person name="Moreno L."/>
            <person name="De Vries M."/>
            <person name="Munoz J.F."/>
            <person name="Stielow J.B."/>
        </authorList>
    </citation>
    <scope>NUCLEOTIDE SEQUENCE [LARGE SCALE GENOMIC DNA]</scope>
    <source>
        <strain evidence="2 3">EI222</strain>
    </source>
</reference>
<dbReference type="VEuPathDB" id="FungiDB:ACJ73_00975"/>
<feature type="region of interest" description="Disordered" evidence="1">
    <location>
        <begin position="62"/>
        <end position="92"/>
    </location>
</feature>
<proteinExistence type="predicted"/>
<feature type="compositionally biased region" description="Basic and acidic residues" evidence="1">
    <location>
        <begin position="62"/>
        <end position="84"/>
    </location>
</feature>
<dbReference type="AlphaFoldDB" id="A0A1J9QHS1"/>
<evidence type="ECO:0000256" key="1">
    <source>
        <dbReference type="SAM" id="MobiDB-lite"/>
    </source>
</evidence>
<keyword evidence="3" id="KW-1185">Reference proteome</keyword>
<accession>A0A1J9QHS1</accession>
<dbReference type="EMBL" id="LGTZ01000079">
    <property type="protein sequence ID" value="OJD27642.1"/>
    <property type="molecule type" value="Genomic_DNA"/>
</dbReference>
<evidence type="ECO:0000313" key="2">
    <source>
        <dbReference type="EMBL" id="OJD27642.1"/>
    </source>
</evidence>